<gene>
    <name evidence="1" type="ORF">BE21_19940</name>
</gene>
<dbReference type="EMBL" id="JEME01000783">
    <property type="protein sequence ID" value="KYG09067.1"/>
    <property type="molecule type" value="Genomic_DNA"/>
</dbReference>
<protein>
    <submittedName>
        <fullName evidence="1">Uncharacterized protein</fullName>
    </submittedName>
</protein>
<sequence>MNRKVAQAPFAVGSDGTVFVNLAHVRGDVSVVKLMWAARRMDGVLFLGVSVSRPEKDALFQAIDDAGAEAIAKMVGLRLREQTQQCRRSSSRGAR</sequence>
<comment type="caution">
    <text evidence="1">The sequence shown here is derived from an EMBL/GenBank/DDBJ whole genome shotgun (WGS) entry which is preliminary data.</text>
</comment>
<accession>A0A150TWW6</accession>
<dbReference type="AlphaFoldDB" id="A0A150TWW6"/>
<dbReference type="Proteomes" id="UP000075502">
    <property type="component" value="Unassembled WGS sequence"/>
</dbReference>
<reference evidence="1 2" key="1">
    <citation type="submission" date="2014-02" db="EMBL/GenBank/DDBJ databases">
        <title>The small core and large imbalanced accessory genome model reveals a collaborative survival strategy of Sorangium cellulosum strains in nature.</title>
        <authorList>
            <person name="Han K."/>
            <person name="Peng R."/>
            <person name="Blom J."/>
            <person name="Li Y.-Z."/>
        </authorList>
    </citation>
    <scope>NUCLEOTIDE SEQUENCE [LARGE SCALE GENOMIC DNA]</scope>
    <source>
        <strain evidence="1 2">So0007-03</strain>
    </source>
</reference>
<evidence type="ECO:0000313" key="1">
    <source>
        <dbReference type="EMBL" id="KYG09067.1"/>
    </source>
</evidence>
<organism evidence="1 2">
    <name type="scientific">Sorangium cellulosum</name>
    <name type="common">Polyangium cellulosum</name>
    <dbReference type="NCBI Taxonomy" id="56"/>
    <lineage>
        <taxon>Bacteria</taxon>
        <taxon>Pseudomonadati</taxon>
        <taxon>Myxococcota</taxon>
        <taxon>Polyangia</taxon>
        <taxon>Polyangiales</taxon>
        <taxon>Polyangiaceae</taxon>
        <taxon>Sorangium</taxon>
    </lineage>
</organism>
<proteinExistence type="predicted"/>
<evidence type="ECO:0000313" key="2">
    <source>
        <dbReference type="Proteomes" id="UP000075502"/>
    </source>
</evidence>
<name>A0A150TWW6_SORCE</name>